<organism evidence="2 3">
    <name type="scientific">Brachybacterium huguangmaarense</name>
    <dbReference type="NCBI Taxonomy" id="1652028"/>
    <lineage>
        <taxon>Bacteria</taxon>
        <taxon>Bacillati</taxon>
        <taxon>Actinomycetota</taxon>
        <taxon>Actinomycetes</taxon>
        <taxon>Micrococcales</taxon>
        <taxon>Dermabacteraceae</taxon>
        <taxon>Brachybacterium</taxon>
    </lineage>
</organism>
<protein>
    <recommendedName>
        <fullName evidence="4">O-antigen ligase domain-containing protein</fullName>
    </recommendedName>
</protein>
<dbReference type="RefSeq" id="WP_263594644.1">
    <property type="nucleotide sequence ID" value="NZ_CP107020.1"/>
</dbReference>
<dbReference type="Proteomes" id="UP001164305">
    <property type="component" value="Chromosome"/>
</dbReference>
<feature type="transmembrane region" description="Helical" evidence="1">
    <location>
        <begin position="126"/>
        <end position="147"/>
    </location>
</feature>
<feature type="transmembrane region" description="Helical" evidence="1">
    <location>
        <begin position="362"/>
        <end position="390"/>
    </location>
</feature>
<keyword evidence="1" id="KW-0472">Membrane</keyword>
<feature type="transmembrane region" description="Helical" evidence="1">
    <location>
        <begin position="334"/>
        <end position="355"/>
    </location>
</feature>
<name>A0ABY6G2J8_9MICO</name>
<proteinExistence type="predicted"/>
<evidence type="ECO:0008006" key="4">
    <source>
        <dbReference type="Google" id="ProtNLM"/>
    </source>
</evidence>
<evidence type="ECO:0000313" key="3">
    <source>
        <dbReference type="Proteomes" id="UP001164305"/>
    </source>
</evidence>
<keyword evidence="1" id="KW-1133">Transmembrane helix</keyword>
<feature type="transmembrane region" description="Helical" evidence="1">
    <location>
        <begin position="210"/>
        <end position="241"/>
    </location>
</feature>
<keyword evidence="3" id="KW-1185">Reference proteome</keyword>
<feature type="transmembrane region" description="Helical" evidence="1">
    <location>
        <begin position="253"/>
        <end position="273"/>
    </location>
</feature>
<feature type="transmembrane region" description="Helical" evidence="1">
    <location>
        <begin position="79"/>
        <end position="106"/>
    </location>
</feature>
<keyword evidence="1" id="KW-0812">Transmembrane</keyword>
<accession>A0ABY6G2J8</accession>
<reference evidence="2" key="1">
    <citation type="submission" date="2022-10" db="EMBL/GenBank/DDBJ databases">
        <title>Whole-Genome Sequencing of Brachybacterium huguangmaarense BRM-3, Isolated from Betula schmidtii.</title>
        <authorList>
            <person name="Haam D."/>
        </authorList>
    </citation>
    <scope>NUCLEOTIDE SEQUENCE</scope>
    <source>
        <strain evidence="2">BRM-3</strain>
    </source>
</reference>
<gene>
    <name evidence="2" type="ORF">BRM3_03110</name>
</gene>
<evidence type="ECO:0000256" key="1">
    <source>
        <dbReference type="SAM" id="Phobius"/>
    </source>
</evidence>
<feature type="transmembrane region" description="Helical" evidence="1">
    <location>
        <begin position="34"/>
        <end position="67"/>
    </location>
</feature>
<dbReference type="EMBL" id="CP107020">
    <property type="protein sequence ID" value="UYG17435.1"/>
    <property type="molecule type" value="Genomic_DNA"/>
</dbReference>
<sequence>MITTIAMGVVALSALLVVVSFMRAMPRTTFVVWALVMFFVPIWIGLAAGPLFVSVITIVTLLAVVAFGRDLRFSLADALMIALVAIVALQYVLGVINLNYTVVTVLEWALPYLWGRLVLSRLRPAFAVQCLAVFGMIAAAVALVEVFTKTNVFVLMKQDDSLYSVWGTLQMRGDHLRAEGAWGHSIAFGSALAMCSSFVLATQWKPVVRVLGVVLISVASVLTLSRTAMFVLMLTLALSVVLLPRVGRLTRGLVIALGCIGAIVAGPFIASIFSDQGQEAEASAGYRTDLFSLFAYVKPFGSADSFLGVTSGGQYLGNFAKSIDNAFLLTALRLGWFGFAAFCLVILIAVASPLLSRHVTPAAIAVAAQIPGLFTVALITQFGMFFWFAVGLAVGWDSLLRHSREDAAWPDERRMLLGMEEDYDLISAYELTRSR</sequence>
<evidence type="ECO:0000313" key="2">
    <source>
        <dbReference type="EMBL" id="UYG17435.1"/>
    </source>
</evidence>
<feature type="transmembrane region" description="Helical" evidence="1">
    <location>
        <begin position="181"/>
        <end position="204"/>
    </location>
</feature>